<dbReference type="PANTHER" id="PTHR12161">
    <property type="entry name" value="IST1 FAMILY MEMBER"/>
    <property type="match status" value="1"/>
</dbReference>
<dbReference type="InterPro" id="IPR005061">
    <property type="entry name" value="Ist1"/>
</dbReference>
<gene>
    <name evidence="3" type="ORF">MG3_02527</name>
</gene>
<dbReference type="GO" id="GO:0015031">
    <property type="term" value="P:protein transport"/>
    <property type="evidence" value="ECO:0007669"/>
    <property type="project" value="InterPro"/>
</dbReference>
<dbReference type="AlphaFoldDB" id="A0AB34PVE4"/>
<dbReference type="PANTHER" id="PTHR12161:SF5">
    <property type="entry name" value="IST1 HOMOLOG"/>
    <property type="match status" value="1"/>
</dbReference>
<organism evidence="3 4">
    <name type="scientific">Candida albicans P78048</name>
    <dbReference type="NCBI Taxonomy" id="1094989"/>
    <lineage>
        <taxon>Eukaryota</taxon>
        <taxon>Fungi</taxon>
        <taxon>Dikarya</taxon>
        <taxon>Ascomycota</taxon>
        <taxon>Saccharomycotina</taxon>
        <taxon>Pichiomycetes</taxon>
        <taxon>Debaryomycetaceae</taxon>
        <taxon>Candida/Lodderomyces clade</taxon>
        <taxon>Candida</taxon>
    </lineage>
</organism>
<reference evidence="3 4" key="1">
    <citation type="submission" date="2013-12" db="EMBL/GenBank/DDBJ databases">
        <title>The Genome Sequence of Candida albicans P78048.</title>
        <authorList>
            <consortium name="The Broad Institute Genome Sequencing Platform"/>
            <consortium name="The Broad Institute Genome Sequencing Center for Infectious Disease"/>
            <person name="Cuomo C."/>
            <person name="Bennett R."/>
            <person name="Hirakawa M."/>
            <person name="Noverr M."/>
            <person name="Mitchell A."/>
            <person name="Young S.K."/>
            <person name="Zeng Q."/>
            <person name="Gargeya S."/>
            <person name="Fitzgerald M."/>
            <person name="Abouelleil A."/>
            <person name="Alvarado L."/>
            <person name="Berlin A.M."/>
            <person name="Chapman S.B."/>
            <person name="Dewar J."/>
            <person name="Goldberg J."/>
            <person name="Griggs A."/>
            <person name="Gujja S."/>
            <person name="Hansen M."/>
            <person name="Howarth C."/>
            <person name="Imamovic A."/>
            <person name="Larimer J."/>
            <person name="McCowan C."/>
            <person name="Murphy C."/>
            <person name="Pearson M."/>
            <person name="Priest M."/>
            <person name="Roberts A."/>
            <person name="Saif S."/>
            <person name="Shea T."/>
            <person name="Sykes S."/>
            <person name="Wortman J."/>
            <person name="Nusbaum C."/>
            <person name="Birren B."/>
        </authorList>
    </citation>
    <scope>NUCLEOTIDE SEQUENCE [LARGE SCALE GENOMIC DNA]</scope>
    <source>
        <strain evidence="3 4">P78048</strain>
    </source>
</reference>
<dbReference type="InterPro" id="IPR042277">
    <property type="entry name" value="IST1-like"/>
</dbReference>
<sequence length="253" mass="28387">MARPGSVPLHLNPLRLKTALKMAISKLRFIQEKKTAITKQQRRQLSELLSQGKESSSKIRVENIIRDDIYIELLEILELYCELLLARLPILLKRTTVEKNLQEAVNSIIYSANHTELKELVTIKDILVYKFGGPEFAQPILDNKNGEEVPEKVVKRCDIEPPSETLVDLYLCEIARAYNVPYSGLKEEEATNASGDNSDDDNDDGGQKEFGLAEPLGGVAVKPVFKNHDPKQQEESDFDALKARFAALKGTLP</sequence>
<accession>A0AB34PVE4</accession>
<dbReference type="Gene3D" id="1.20.1260.60">
    <property type="entry name" value="Vacuolar protein sorting-associated protein Ist1"/>
    <property type="match status" value="1"/>
</dbReference>
<dbReference type="FunFam" id="1.20.1260.60:FF:000002">
    <property type="entry name" value="Vacuolar protein sorting-associated protein IST1"/>
    <property type="match status" value="1"/>
</dbReference>
<name>A0AB34PVE4_CANAX</name>
<feature type="region of interest" description="Disordered" evidence="2">
    <location>
        <begin position="189"/>
        <end position="212"/>
    </location>
</feature>
<evidence type="ECO:0000256" key="2">
    <source>
        <dbReference type="SAM" id="MobiDB-lite"/>
    </source>
</evidence>
<evidence type="ECO:0000313" key="3">
    <source>
        <dbReference type="EMBL" id="KGR12450.1"/>
    </source>
</evidence>
<dbReference type="Pfam" id="PF03398">
    <property type="entry name" value="Ist1"/>
    <property type="match status" value="1"/>
</dbReference>
<evidence type="ECO:0000313" key="4">
    <source>
        <dbReference type="Proteomes" id="UP000030161"/>
    </source>
</evidence>
<dbReference type="EMBL" id="AJIX01000015">
    <property type="protein sequence ID" value="KGR12450.1"/>
    <property type="molecule type" value="Genomic_DNA"/>
</dbReference>
<evidence type="ECO:0000256" key="1">
    <source>
        <dbReference type="ARBA" id="ARBA00005536"/>
    </source>
</evidence>
<dbReference type="SMR" id="A0AB34PVE4"/>
<evidence type="ECO:0008006" key="5">
    <source>
        <dbReference type="Google" id="ProtNLM"/>
    </source>
</evidence>
<comment type="similarity">
    <text evidence="1">Belongs to the IST1 family.</text>
</comment>
<protein>
    <recommendedName>
        <fullName evidence="5">Ist1p</fullName>
    </recommendedName>
</protein>
<dbReference type="Proteomes" id="UP000030161">
    <property type="component" value="Unassembled WGS sequence"/>
</dbReference>
<proteinExistence type="inferred from homology"/>
<comment type="caution">
    <text evidence="3">The sequence shown here is derived from an EMBL/GenBank/DDBJ whole genome shotgun (WGS) entry which is preliminary data.</text>
</comment>